<dbReference type="PANTHER" id="PTHR34709:SF68">
    <property type="entry name" value="OS07G0550432 PROTEIN"/>
    <property type="match status" value="1"/>
</dbReference>
<dbReference type="SUPFAM" id="SSF81383">
    <property type="entry name" value="F-box domain"/>
    <property type="match status" value="1"/>
</dbReference>
<evidence type="ECO:0000313" key="1">
    <source>
        <dbReference type="EMBL" id="KAF8673567.1"/>
    </source>
</evidence>
<proteinExistence type="predicted"/>
<protein>
    <recommendedName>
        <fullName evidence="3">F-box domain-containing protein</fullName>
    </recommendedName>
</protein>
<name>A0A835E978_9POAL</name>
<sequence>MGAGEDRISGLPDKLLLCILARLGSARAAVRTGVLSRRWRHILGPLPLLLLDGNHGAPPPPLESVLDKIDAALAACDAPIFKRLDIGFGLWSTADGLGVPAMRAARWLRFASERVVDGLYIYLPRPEIADGEQEAVLELPACEAKMGKDQEELELPACTRAKTIKLKLQDPWRLRLTPAGVFTALTSLTILMGAMTGGELTALVSTRCPCLRRLRLCLTVVSDHDVSICSGSLHTLSLRLFGTQRLEVVAPILENLFLCDTIDEVCISAPKLVELAWRGATCYPHHRHRFDDVGRCLRFLDVDIGASSAVASLLQKFDQVHELKLAVSMPREITAYERFLNETNKMPKCKILTVSMPWNQHDSAPVMLHILRSCSSVKRISVQLNDYSGCSSVISNLFLTFLYLREHFKFRSTMDTLFEN</sequence>
<dbReference type="Proteomes" id="UP000636709">
    <property type="component" value="Unassembled WGS sequence"/>
</dbReference>
<evidence type="ECO:0008006" key="3">
    <source>
        <dbReference type="Google" id="ProtNLM"/>
    </source>
</evidence>
<reference evidence="1" key="1">
    <citation type="submission" date="2020-07" db="EMBL/GenBank/DDBJ databases">
        <title>Genome sequence and genetic diversity analysis of an under-domesticated orphan crop, white fonio (Digitaria exilis).</title>
        <authorList>
            <person name="Bennetzen J.L."/>
            <person name="Chen S."/>
            <person name="Ma X."/>
            <person name="Wang X."/>
            <person name="Yssel A.E.J."/>
            <person name="Chaluvadi S.R."/>
            <person name="Johnson M."/>
            <person name="Gangashetty P."/>
            <person name="Hamidou F."/>
            <person name="Sanogo M.D."/>
            <person name="Zwaenepoel A."/>
            <person name="Wallace J."/>
            <person name="Van De Peer Y."/>
            <person name="Van Deynze A."/>
        </authorList>
    </citation>
    <scope>NUCLEOTIDE SEQUENCE</scope>
    <source>
        <tissue evidence="1">Leaves</tissue>
    </source>
</reference>
<organism evidence="1 2">
    <name type="scientific">Digitaria exilis</name>
    <dbReference type="NCBI Taxonomy" id="1010633"/>
    <lineage>
        <taxon>Eukaryota</taxon>
        <taxon>Viridiplantae</taxon>
        <taxon>Streptophyta</taxon>
        <taxon>Embryophyta</taxon>
        <taxon>Tracheophyta</taxon>
        <taxon>Spermatophyta</taxon>
        <taxon>Magnoliopsida</taxon>
        <taxon>Liliopsida</taxon>
        <taxon>Poales</taxon>
        <taxon>Poaceae</taxon>
        <taxon>PACMAD clade</taxon>
        <taxon>Panicoideae</taxon>
        <taxon>Panicodae</taxon>
        <taxon>Paniceae</taxon>
        <taxon>Anthephorinae</taxon>
        <taxon>Digitaria</taxon>
    </lineage>
</organism>
<dbReference type="EMBL" id="JACEFO010002205">
    <property type="protein sequence ID" value="KAF8673567.1"/>
    <property type="molecule type" value="Genomic_DNA"/>
</dbReference>
<evidence type="ECO:0000313" key="2">
    <source>
        <dbReference type="Proteomes" id="UP000636709"/>
    </source>
</evidence>
<dbReference type="InterPro" id="IPR055312">
    <property type="entry name" value="FBL15-like"/>
</dbReference>
<dbReference type="InterPro" id="IPR036047">
    <property type="entry name" value="F-box-like_dom_sf"/>
</dbReference>
<accession>A0A835E978</accession>
<dbReference type="PANTHER" id="PTHR34709">
    <property type="entry name" value="OS10G0396666 PROTEIN"/>
    <property type="match status" value="1"/>
</dbReference>
<gene>
    <name evidence="1" type="ORF">HU200_048653</name>
</gene>
<keyword evidence="2" id="KW-1185">Reference proteome</keyword>
<dbReference type="AlphaFoldDB" id="A0A835E978"/>
<comment type="caution">
    <text evidence="1">The sequence shown here is derived from an EMBL/GenBank/DDBJ whole genome shotgun (WGS) entry which is preliminary data.</text>
</comment>
<dbReference type="OrthoDB" id="678620at2759"/>